<sequence>MGARNTSARARKSEALLHKNYAANLTCYSVISAVYKTHSALKYEKPAAGGGAAGFSKTMNDDWEEECRHSDGPLWEEEKLARKSKLGGRRSASLRWNYIYLKSAQFRGSFTQVCHALCA</sequence>
<evidence type="ECO:0000313" key="1">
    <source>
        <dbReference type="EMBL" id="OLP49988.1"/>
    </source>
</evidence>
<name>A0A1Q9A5Y4_9HYPH</name>
<evidence type="ECO:0000313" key="2">
    <source>
        <dbReference type="Proteomes" id="UP000185598"/>
    </source>
</evidence>
<dbReference type="STRING" id="887144.BJF91_11600"/>
<keyword evidence="2" id="KW-1185">Reference proteome</keyword>
<accession>A0A1Q9A5Y4</accession>
<dbReference type="Proteomes" id="UP000185598">
    <property type="component" value="Unassembled WGS sequence"/>
</dbReference>
<dbReference type="EMBL" id="MKIN01000021">
    <property type="protein sequence ID" value="OLP49988.1"/>
    <property type="molecule type" value="Genomic_DNA"/>
</dbReference>
<comment type="caution">
    <text evidence="1">The sequence shown here is derived from an EMBL/GenBank/DDBJ whole genome shotgun (WGS) entry which is preliminary data.</text>
</comment>
<gene>
    <name evidence="1" type="ORF">BJF91_11600</name>
</gene>
<reference evidence="1 2" key="1">
    <citation type="submission" date="2016-09" db="EMBL/GenBank/DDBJ databases">
        <title>Rhizobium oryziradicis sp. nov., isolated from the root of rice.</title>
        <authorList>
            <person name="Zhao J."/>
            <person name="Zhang X."/>
        </authorList>
    </citation>
    <scope>NUCLEOTIDE SEQUENCE [LARGE SCALE GENOMIC DNA]</scope>
    <source>
        <strain evidence="1 2">14971</strain>
    </source>
</reference>
<proteinExistence type="predicted"/>
<protein>
    <submittedName>
        <fullName evidence="1">Uncharacterized protein</fullName>
    </submittedName>
</protein>
<organism evidence="1 2">
    <name type="scientific">Allorhizobium taibaishanense</name>
    <dbReference type="NCBI Taxonomy" id="887144"/>
    <lineage>
        <taxon>Bacteria</taxon>
        <taxon>Pseudomonadati</taxon>
        <taxon>Pseudomonadota</taxon>
        <taxon>Alphaproteobacteria</taxon>
        <taxon>Hyphomicrobiales</taxon>
        <taxon>Rhizobiaceae</taxon>
        <taxon>Rhizobium/Agrobacterium group</taxon>
        <taxon>Allorhizobium</taxon>
    </lineage>
</organism>
<dbReference type="AlphaFoldDB" id="A0A1Q9A5Y4"/>